<dbReference type="Proteomes" id="UP000655420">
    <property type="component" value="Unassembled WGS sequence"/>
</dbReference>
<dbReference type="InterPro" id="IPR013328">
    <property type="entry name" value="6PGD_dom2"/>
</dbReference>
<dbReference type="SUPFAM" id="SSF48179">
    <property type="entry name" value="6-phosphogluconate dehydrogenase C-terminal domain-like"/>
    <property type="match status" value="1"/>
</dbReference>
<evidence type="ECO:0000313" key="6">
    <source>
        <dbReference type="EMBL" id="MBK0397640.1"/>
    </source>
</evidence>
<dbReference type="GO" id="GO:0050661">
    <property type="term" value="F:NADP binding"/>
    <property type="evidence" value="ECO:0007669"/>
    <property type="project" value="InterPro"/>
</dbReference>
<dbReference type="PANTHER" id="PTHR43060:SF15">
    <property type="entry name" value="3-HYDROXYISOBUTYRATE DEHYDROGENASE-LIKE 1, MITOCHONDRIAL-RELATED"/>
    <property type="match status" value="1"/>
</dbReference>
<sequence length="292" mass="30330">MMAIRSIAVLGTGIMGAPMARNLARAGFAVRVWNRTRAKAEALADVAEVAGTPQLAVAGADAVITMLESGAVVTEIVLGEQLFQHSEGVLFIDMSSIEPHLARDHAQALEAAGCRHLDAPVSGGEVGAVEGRLAIMVGGRDEDFASAAAVFAAMGKATHVGPHGAGQTAKLANQVIVGITIGAVSEALTLAVAGGCDPKQVQTALMGGFATSRILELHGSRMIADDFRPGAMARVQLKDMDNAIEAARRAGIRLPLTEAARQAYADLTHKLGMAEKDHSAYHLWLRALNSGT</sequence>
<organism evidence="6 7">
    <name type="scientific">Thermohalobaculum xanthum</name>
    <dbReference type="NCBI Taxonomy" id="2753746"/>
    <lineage>
        <taxon>Bacteria</taxon>
        <taxon>Pseudomonadati</taxon>
        <taxon>Pseudomonadota</taxon>
        <taxon>Alphaproteobacteria</taxon>
        <taxon>Rhodobacterales</taxon>
        <taxon>Paracoccaceae</taxon>
        <taxon>Thermohalobaculum</taxon>
    </lineage>
</organism>
<keyword evidence="2" id="KW-0520">NAD</keyword>
<evidence type="ECO:0000256" key="1">
    <source>
        <dbReference type="ARBA" id="ARBA00023002"/>
    </source>
</evidence>
<dbReference type="Gene3D" id="1.10.1040.10">
    <property type="entry name" value="N-(1-d-carboxylethyl)-l-norvaline Dehydrogenase, domain 2"/>
    <property type="match status" value="1"/>
</dbReference>
<dbReference type="InterPro" id="IPR036291">
    <property type="entry name" value="NAD(P)-bd_dom_sf"/>
</dbReference>
<feature type="active site" evidence="3">
    <location>
        <position position="170"/>
    </location>
</feature>
<proteinExistence type="predicted"/>
<dbReference type="PANTHER" id="PTHR43060">
    <property type="entry name" value="3-HYDROXYISOBUTYRATE DEHYDROGENASE-LIKE 1, MITOCHONDRIAL-RELATED"/>
    <property type="match status" value="1"/>
</dbReference>
<evidence type="ECO:0000259" key="4">
    <source>
        <dbReference type="Pfam" id="PF03446"/>
    </source>
</evidence>
<dbReference type="EMBL" id="JAEHHL010000001">
    <property type="protein sequence ID" value="MBK0397640.1"/>
    <property type="molecule type" value="Genomic_DNA"/>
</dbReference>
<dbReference type="InterPro" id="IPR008927">
    <property type="entry name" value="6-PGluconate_DH-like_C_sf"/>
</dbReference>
<dbReference type="Pfam" id="PF03446">
    <property type="entry name" value="NAD_binding_2"/>
    <property type="match status" value="1"/>
</dbReference>
<feature type="domain" description="6-phosphogluconate dehydrogenase NADP-binding" evidence="4">
    <location>
        <begin position="6"/>
        <end position="159"/>
    </location>
</feature>
<dbReference type="InterPro" id="IPR029154">
    <property type="entry name" value="HIBADH-like_NADP-bd"/>
</dbReference>
<dbReference type="GO" id="GO:0016491">
    <property type="term" value="F:oxidoreductase activity"/>
    <property type="evidence" value="ECO:0007669"/>
    <property type="project" value="UniProtKB-KW"/>
</dbReference>
<dbReference type="Gene3D" id="3.40.50.720">
    <property type="entry name" value="NAD(P)-binding Rossmann-like Domain"/>
    <property type="match status" value="1"/>
</dbReference>
<protein>
    <submittedName>
        <fullName evidence="6">NAD(P)-dependent oxidoreductase</fullName>
    </submittedName>
</protein>
<dbReference type="AlphaFoldDB" id="A0A8J7SE26"/>
<name>A0A8J7SE26_9RHOB</name>
<evidence type="ECO:0000256" key="2">
    <source>
        <dbReference type="ARBA" id="ARBA00023027"/>
    </source>
</evidence>
<dbReference type="Pfam" id="PF14833">
    <property type="entry name" value="NAD_binding_11"/>
    <property type="match status" value="1"/>
</dbReference>
<dbReference type="InterPro" id="IPR006115">
    <property type="entry name" value="6PGDH_NADP-bd"/>
</dbReference>
<comment type="caution">
    <text evidence="6">The sequence shown here is derived from an EMBL/GenBank/DDBJ whole genome shotgun (WGS) entry which is preliminary data.</text>
</comment>
<keyword evidence="7" id="KW-1185">Reference proteome</keyword>
<dbReference type="InterPro" id="IPR015815">
    <property type="entry name" value="HIBADH-related"/>
</dbReference>
<reference evidence="6" key="1">
    <citation type="submission" date="2020-12" db="EMBL/GenBank/DDBJ databases">
        <title>Bacterial taxonomy.</title>
        <authorList>
            <person name="Pan X."/>
        </authorList>
    </citation>
    <scope>NUCLEOTIDE SEQUENCE</scope>
    <source>
        <strain evidence="6">M0105</strain>
    </source>
</reference>
<gene>
    <name evidence="6" type="ORF">H0I76_00420</name>
</gene>
<dbReference type="PIRSF" id="PIRSF000103">
    <property type="entry name" value="HIBADH"/>
    <property type="match status" value="1"/>
</dbReference>
<evidence type="ECO:0000256" key="3">
    <source>
        <dbReference type="PIRSR" id="PIRSR000103-1"/>
    </source>
</evidence>
<dbReference type="SUPFAM" id="SSF51735">
    <property type="entry name" value="NAD(P)-binding Rossmann-fold domains"/>
    <property type="match status" value="1"/>
</dbReference>
<feature type="domain" description="3-hydroxyisobutyrate dehydrogenase-like NAD-binding" evidence="5">
    <location>
        <begin position="164"/>
        <end position="281"/>
    </location>
</feature>
<evidence type="ECO:0000313" key="7">
    <source>
        <dbReference type="Proteomes" id="UP000655420"/>
    </source>
</evidence>
<evidence type="ECO:0000259" key="5">
    <source>
        <dbReference type="Pfam" id="PF14833"/>
    </source>
</evidence>
<keyword evidence="1" id="KW-0560">Oxidoreductase</keyword>
<dbReference type="GO" id="GO:0051287">
    <property type="term" value="F:NAD binding"/>
    <property type="evidence" value="ECO:0007669"/>
    <property type="project" value="InterPro"/>
</dbReference>
<accession>A0A8J7SE26</accession>